<dbReference type="Proteomes" id="UP000243697">
    <property type="component" value="Segment"/>
</dbReference>
<dbReference type="GeneID" id="7871758"/>
<dbReference type="RefSeq" id="YP_025111.1">
    <property type="nucleotide sequence ID" value="NC_005905.1"/>
</dbReference>
<evidence type="ECO:0000313" key="1">
    <source>
        <dbReference type="EMBL" id="AAQ96381.1"/>
    </source>
</evidence>
<organism evidence="1 2">
    <name type="scientific">Neodiprion sertifer nucleopolyhedrovirus</name>
    <dbReference type="NCBI Taxonomy" id="111874"/>
    <lineage>
        <taxon>Viruses</taxon>
        <taxon>Viruses incertae sedis</taxon>
        <taxon>Naldaviricetes</taxon>
        <taxon>Lefavirales</taxon>
        <taxon>Baculoviridae</taxon>
        <taxon>Gammabaculovirus</taxon>
        <taxon>Gammabaculovirus nesertiferis</taxon>
    </lineage>
</organism>
<sequence length="56" mass="6840">MFDNVFDKFVHLQYHNISPQWTIRISYHLLSITVYICSINCRHVDLIKCYVQYGFR</sequence>
<name>Q6JKF6_9CBAC</name>
<reference evidence="1 2" key="1">
    <citation type="journal article" date="2004" name="J. Virol.">
        <title>Sequence analysis of the genome of the Neodiprion sertifer nucleopolyhedrovirus.</title>
        <authorList>
            <person name="Garcia-Maruniak A."/>
            <person name="Maruniak J.E."/>
            <person name="Zanotto P.M."/>
            <person name="Doumbouya A.E."/>
            <person name="Liu J.C."/>
            <person name="Merritt T.M."/>
            <person name="Lanoie J.S."/>
        </authorList>
    </citation>
    <scope>NUCLEOTIDE SEQUENCE [LARGE SCALE GENOMIC DNA]</scope>
</reference>
<evidence type="ECO:0000313" key="2">
    <source>
        <dbReference type="Proteomes" id="UP000243697"/>
    </source>
</evidence>
<proteinExistence type="predicted"/>
<accession>Q6JKF6</accession>
<dbReference type="KEGG" id="vg:7871758"/>
<protein>
    <submittedName>
        <fullName evidence="1">Uncharacterized protein</fullName>
    </submittedName>
</protein>
<keyword evidence="2" id="KW-1185">Reference proteome</keyword>
<dbReference type="EMBL" id="AY430810">
    <property type="protein sequence ID" value="AAQ96381.1"/>
    <property type="molecule type" value="Genomic_DNA"/>
</dbReference>